<evidence type="ECO:0000313" key="1">
    <source>
        <dbReference type="EMBL" id="KAJ8637040.1"/>
    </source>
</evidence>
<dbReference type="Proteomes" id="UP001234297">
    <property type="component" value="Chromosome 3"/>
</dbReference>
<sequence>MWWKRLFWATIAIAVLSIFLAPNSLHPFSSSQSPIAFNSPQNSELLPITGAVGPESLAWDIDGRGPYTGVSNGRIIRWREEEHVWDEFAVTSPQWRAVCQESQQKLEHICGRPLGLRFHEKTGELYIADAYFGLCVVGREGGQAMPVATKAQGMPFGFTNALDIDHESGVIYFSDSSIRFQRREFMSAIISGDNTGRIMKYDPQSKQTTVLLDGLSFPNGVALSKDGSFLLIAETTSCRILRLWLQTSKAGTSDVLAHLPGFPDNIKRNPRGDFWVALHSKRGNFLNWLLSISWLRKVSLRLLGLLNFSKIHIYFVRLGGNDGLALRLNEEGEVLEVLDGGAKIIRPITEVEERDGRLWIGSLDKPFVGVYKL</sequence>
<protein>
    <submittedName>
        <fullName evidence="1">Uncharacterized protein</fullName>
    </submittedName>
</protein>
<reference evidence="1 2" key="1">
    <citation type="journal article" date="2022" name="Hortic Res">
        <title>A haplotype resolved chromosomal level avocado genome allows analysis of novel avocado genes.</title>
        <authorList>
            <person name="Nath O."/>
            <person name="Fletcher S.J."/>
            <person name="Hayward A."/>
            <person name="Shaw L.M."/>
            <person name="Masouleh A.K."/>
            <person name="Furtado A."/>
            <person name="Henry R.J."/>
            <person name="Mitter N."/>
        </authorList>
    </citation>
    <scope>NUCLEOTIDE SEQUENCE [LARGE SCALE GENOMIC DNA]</scope>
    <source>
        <strain evidence="2">cv. Hass</strain>
    </source>
</reference>
<proteinExistence type="predicted"/>
<comment type="caution">
    <text evidence="1">The sequence shown here is derived from an EMBL/GenBank/DDBJ whole genome shotgun (WGS) entry which is preliminary data.</text>
</comment>
<dbReference type="EMBL" id="CM056811">
    <property type="protein sequence ID" value="KAJ8637040.1"/>
    <property type="molecule type" value="Genomic_DNA"/>
</dbReference>
<evidence type="ECO:0000313" key="2">
    <source>
        <dbReference type="Proteomes" id="UP001234297"/>
    </source>
</evidence>
<keyword evidence="2" id="KW-1185">Reference proteome</keyword>
<accession>A0ACC2LUJ8</accession>
<gene>
    <name evidence="1" type="ORF">MRB53_011307</name>
</gene>
<name>A0ACC2LUJ8_PERAE</name>
<organism evidence="1 2">
    <name type="scientific">Persea americana</name>
    <name type="common">Avocado</name>
    <dbReference type="NCBI Taxonomy" id="3435"/>
    <lineage>
        <taxon>Eukaryota</taxon>
        <taxon>Viridiplantae</taxon>
        <taxon>Streptophyta</taxon>
        <taxon>Embryophyta</taxon>
        <taxon>Tracheophyta</taxon>
        <taxon>Spermatophyta</taxon>
        <taxon>Magnoliopsida</taxon>
        <taxon>Magnoliidae</taxon>
        <taxon>Laurales</taxon>
        <taxon>Lauraceae</taxon>
        <taxon>Persea</taxon>
    </lineage>
</organism>